<evidence type="ECO:0000313" key="2">
    <source>
        <dbReference type="EMBL" id="KAJ1083574.1"/>
    </source>
</evidence>
<reference evidence="2" key="1">
    <citation type="journal article" date="2022" name="bioRxiv">
        <title>Sequencing and chromosome-scale assembly of the giantPleurodeles waltlgenome.</title>
        <authorList>
            <person name="Brown T."/>
            <person name="Elewa A."/>
            <person name="Iarovenko S."/>
            <person name="Subramanian E."/>
            <person name="Araus A.J."/>
            <person name="Petzold A."/>
            <person name="Susuki M."/>
            <person name="Suzuki K.-i.T."/>
            <person name="Hayashi T."/>
            <person name="Toyoda A."/>
            <person name="Oliveira C."/>
            <person name="Osipova E."/>
            <person name="Leigh N.D."/>
            <person name="Simon A."/>
            <person name="Yun M.H."/>
        </authorList>
    </citation>
    <scope>NUCLEOTIDE SEQUENCE</scope>
    <source>
        <strain evidence="2">20211129_DDA</strain>
        <tissue evidence="2">Liver</tissue>
    </source>
</reference>
<name>A0AAV7KY81_PLEWA</name>
<evidence type="ECO:0000313" key="3">
    <source>
        <dbReference type="Proteomes" id="UP001066276"/>
    </source>
</evidence>
<dbReference type="AlphaFoldDB" id="A0AAV7KY81"/>
<evidence type="ECO:0000256" key="1">
    <source>
        <dbReference type="SAM" id="MobiDB-lite"/>
    </source>
</evidence>
<dbReference type="Proteomes" id="UP001066276">
    <property type="component" value="Chromosome 12"/>
</dbReference>
<dbReference type="EMBL" id="JANPWB010000016">
    <property type="protein sequence ID" value="KAJ1083574.1"/>
    <property type="molecule type" value="Genomic_DNA"/>
</dbReference>
<feature type="region of interest" description="Disordered" evidence="1">
    <location>
        <begin position="1"/>
        <end position="106"/>
    </location>
</feature>
<keyword evidence="3" id="KW-1185">Reference proteome</keyword>
<feature type="compositionally biased region" description="Low complexity" evidence="1">
    <location>
        <begin position="1"/>
        <end position="14"/>
    </location>
</feature>
<proteinExistence type="predicted"/>
<gene>
    <name evidence="2" type="ORF">NDU88_003732</name>
</gene>
<protein>
    <submittedName>
        <fullName evidence="2">Uncharacterized protein</fullName>
    </submittedName>
</protein>
<comment type="caution">
    <text evidence="2">The sequence shown here is derived from an EMBL/GenBank/DDBJ whole genome shotgun (WGS) entry which is preliminary data.</text>
</comment>
<accession>A0AAV7KY81</accession>
<organism evidence="2 3">
    <name type="scientific">Pleurodeles waltl</name>
    <name type="common">Iberian ribbed newt</name>
    <dbReference type="NCBI Taxonomy" id="8319"/>
    <lineage>
        <taxon>Eukaryota</taxon>
        <taxon>Metazoa</taxon>
        <taxon>Chordata</taxon>
        <taxon>Craniata</taxon>
        <taxon>Vertebrata</taxon>
        <taxon>Euteleostomi</taxon>
        <taxon>Amphibia</taxon>
        <taxon>Batrachia</taxon>
        <taxon>Caudata</taxon>
        <taxon>Salamandroidea</taxon>
        <taxon>Salamandridae</taxon>
        <taxon>Pleurodelinae</taxon>
        <taxon>Pleurodeles</taxon>
    </lineage>
</organism>
<sequence length="106" mass="11622">MRAPTLSRPQLLLRPRLESAADPATAGDTRNTPTEMLRVSSLRRTSRARSSTTRGGRESAYQPRRPCHTSPPGPALMSRGNRIKKPVAGPAASIRAVTKLPRKQQR</sequence>
<feature type="compositionally biased region" description="Low complexity" evidence="1">
    <location>
        <begin position="37"/>
        <end position="60"/>
    </location>
</feature>